<dbReference type="Pfam" id="PF01693">
    <property type="entry name" value="Cauli_VI"/>
    <property type="match status" value="1"/>
</dbReference>
<dbReference type="InterPro" id="IPR037056">
    <property type="entry name" value="RNase_H1_N_sf"/>
</dbReference>
<dbReference type="PANTHER" id="PTHR47642">
    <property type="entry name" value="ATP-DEPENDENT DNA HELICASE"/>
    <property type="match status" value="1"/>
</dbReference>
<evidence type="ECO:0000256" key="2">
    <source>
        <dbReference type="ARBA" id="ARBA00022763"/>
    </source>
</evidence>
<name>A0ABR4CQE4_9HELO</name>
<keyword evidence="6" id="KW-0238">DNA-binding</keyword>
<dbReference type="EC" id="5.6.2.3" evidence="9"/>
<keyword evidence="9" id="KW-0233">DNA recombination</keyword>
<dbReference type="SUPFAM" id="SSF55658">
    <property type="entry name" value="L9 N-domain-like"/>
    <property type="match status" value="1"/>
</dbReference>
<feature type="domain" description="DNA helicase Pif1-like DEAD-box helicase" evidence="12">
    <location>
        <begin position="264"/>
        <end position="413"/>
    </location>
</feature>
<organism evidence="14 15">
    <name type="scientific">Oculimacula yallundae</name>
    <dbReference type="NCBI Taxonomy" id="86028"/>
    <lineage>
        <taxon>Eukaryota</taxon>
        <taxon>Fungi</taxon>
        <taxon>Dikarya</taxon>
        <taxon>Ascomycota</taxon>
        <taxon>Pezizomycotina</taxon>
        <taxon>Leotiomycetes</taxon>
        <taxon>Helotiales</taxon>
        <taxon>Ploettnerulaceae</taxon>
        <taxon>Oculimacula</taxon>
    </lineage>
</organism>
<accession>A0ABR4CQE4</accession>
<keyword evidence="3 9" id="KW-0378">Hydrolase</keyword>
<keyword evidence="5 9" id="KW-0067">ATP-binding</keyword>
<feature type="domain" description="DNA helicase Pif1-like 2B" evidence="13">
    <location>
        <begin position="576"/>
        <end position="620"/>
    </location>
</feature>
<comment type="catalytic activity">
    <reaction evidence="9">
        <text>ATP + H2O = ADP + phosphate + H(+)</text>
        <dbReference type="Rhea" id="RHEA:13065"/>
        <dbReference type="ChEBI" id="CHEBI:15377"/>
        <dbReference type="ChEBI" id="CHEBI:15378"/>
        <dbReference type="ChEBI" id="CHEBI:30616"/>
        <dbReference type="ChEBI" id="CHEBI:43474"/>
        <dbReference type="ChEBI" id="CHEBI:456216"/>
        <dbReference type="EC" id="5.6.2.3"/>
    </reaction>
</comment>
<keyword evidence="1 9" id="KW-0547">Nucleotide-binding</keyword>
<keyword evidence="4 9" id="KW-0347">Helicase</keyword>
<dbReference type="PANTHER" id="PTHR47642:SF5">
    <property type="entry name" value="ATP-DEPENDENT DNA HELICASE"/>
    <property type="match status" value="1"/>
</dbReference>
<feature type="domain" description="Ribonuclease H1 N-terminal" evidence="11">
    <location>
        <begin position="10"/>
        <end position="49"/>
    </location>
</feature>
<dbReference type="EMBL" id="JAZHXI010000004">
    <property type="protein sequence ID" value="KAL2072070.1"/>
    <property type="molecule type" value="Genomic_DNA"/>
</dbReference>
<dbReference type="Proteomes" id="UP001595075">
    <property type="component" value="Unassembled WGS sequence"/>
</dbReference>
<evidence type="ECO:0000256" key="5">
    <source>
        <dbReference type="ARBA" id="ARBA00022840"/>
    </source>
</evidence>
<evidence type="ECO:0000313" key="15">
    <source>
        <dbReference type="Proteomes" id="UP001595075"/>
    </source>
</evidence>
<dbReference type="SUPFAM" id="SSF52540">
    <property type="entry name" value="P-loop containing nucleoside triphosphate hydrolases"/>
    <property type="match status" value="2"/>
</dbReference>
<comment type="caution">
    <text evidence="14">The sequence shown here is derived from an EMBL/GenBank/DDBJ whole genome shotgun (WGS) entry which is preliminary data.</text>
</comment>
<evidence type="ECO:0000256" key="1">
    <source>
        <dbReference type="ARBA" id="ARBA00022741"/>
    </source>
</evidence>
<dbReference type="Gene3D" id="3.40.50.300">
    <property type="entry name" value="P-loop containing nucleotide triphosphate hydrolases"/>
    <property type="match status" value="1"/>
</dbReference>
<comment type="cofactor">
    <cofactor evidence="9">
        <name>Mg(2+)</name>
        <dbReference type="ChEBI" id="CHEBI:18420"/>
    </cofactor>
</comment>
<dbReference type="Gene3D" id="3.40.970.10">
    <property type="entry name" value="Ribonuclease H1, N-terminal domain"/>
    <property type="match status" value="1"/>
</dbReference>
<dbReference type="InterPro" id="IPR027417">
    <property type="entry name" value="P-loop_NTPase"/>
</dbReference>
<keyword evidence="2 9" id="KW-0227">DNA damage</keyword>
<reference evidence="14 15" key="1">
    <citation type="journal article" date="2024" name="Commun. Biol.">
        <title>Comparative genomic analysis of thermophilic fungi reveals convergent evolutionary adaptations and gene losses.</title>
        <authorList>
            <person name="Steindorff A.S."/>
            <person name="Aguilar-Pontes M.V."/>
            <person name="Robinson A.J."/>
            <person name="Andreopoulos B."/>
            <person name="LaButti K."/>
            <person name="Kuo A."/>
            <person name="Mondo S."/>
            <person name="Riley R."/>
            <person name="Otillar R."/>
            <person name="Haridas S."/>
            <person name="Lipzen A."/>
            <person name="Grimwood J."/>
            <person name="Schmutz J."/>
            <person name="Clum A."/>
            <person name="Reid I.D."/>
            <person name="Moisan M.C."/>
            <person name="Butler G."/>
            <person name="Nguyen T.T.M."/>
            <person name="Dewar K."/>
            <person name="Conant G."/>
            <person name="Drula E."/>
            <person name="Henrissat B."/>
            <person name="Hansel C."/>
            <person name="Singer S."/>
            <person name="Hutchinson M.I."/>
            <person name="de Vries R.P."/>
            <person name="Natvig D.O."/>
            <person name="Powell A.J."/>
            <person name="Tsang A."/>
            <person name="Grigoriev I.V."/>
        </authorList>
    </citation>
    <scope>NUCLEOTIDE SEQUENCE [LARGE SCALE GENOMIC DNA]</scope>
    <source>
        <strain evidence="14 15">CBS 494.80</strain>
    </source>
</reference>
<dbReference type="InterPro" id="IPR051055">
    <property type="entry name" value="PIF1_helicase"/>
</dbReference>
<evidence type="ECO:0000256" key="4">
    <source>
        <dbReference type="ARBA" id="ARBA00022806"/>
    </source>
</evidence>
<keyword evidence="8" id="KW-0413">Isomerase</keyword>
<proteinExistence type="inferred from homology"/>
<evidence type="ECO:0000256" key="6">
    <source>
        <dbReference type="ARBA" id="ARBA00023125"/>
    </source>
</evidence>
<dbReference type="InterPro" id="IPR010285">
    <property type="entry name" value="DNA_helicase_pif1-like_DEAD"/>
</dbReference>
<evidence type="ECO:0000259" key="11">
    <source>
        <dbReference type="Pfam" id="PF01693"/>
    </source>
</evidence>
<evidence type="ECO:0000256" key="9">
    <source>
        <dbReference type="RuleBase" id="RU363044"/>
    </source>
</evidence>
<feature type="compositionally biased region" description="Pro residues" evidence="10">
    <location>
        <begin position="191"/>
        <end position="201"/>
    </location>
</feature>
<gene>
    <name evidence="14" type="ORF">VTL71DRAFT_11413</name>
</gene>
<dbReference type="InterPro" id="IPR011320">
    <property type="entry name" value="RNase_H1_N"/>
</dbReference>
<evidence type="ECO:0000256" key="8">
    <source>
        <dbReference type="ARBA" id="ARBA00023235"/>
    </source>
</evidence>
<evidence type="ECO:0000256" key="10">
    <source>
        <dbReference type="SAM" id="MobiDB-lite"/>
    </source>
</evidence>
<protein>
    <recommendedName>
        <fullName evidence="9">ATP-dependent DNA helicase</fullName>
        <ecNumber evidence="9">5.6.2.3</ecNumber>
    </recommendedName>
</protein>
<sequence>MSAPHKHAAFVVFRGKTPGVYYSQEECQKQTDGVPKSKSQAFSRAYDAELAWSEWQRKLYVKLGASTFLQQTAPRARPRLESAYVPPARIYLKAPEMRAAPQLAASFAGHMGGHVKEESMAGLSQGFSSQNSLQSQPLPESYAYSKFDYSPPSSNQTPYVTVPNITETKWEHSSPLPKHNHTSEKTSTYYTPPPSSSPPIPSHKRPATCIEVSDDEDEMTYKKPKIEDAYREPVLSFEERYELKQLDRHRVSARDQDEEAKIELTPEQDKVVNLALRKNNIFMTGAAGSGKTVTLKEILKRIRKRKKGGNIQVVAPTGIAALPLHGKTTFSFAGWNPDSLRKGIDELLEKPRMSIIKAINDLDVLVVEEISMVENHFLERLNLLFQKVLENDRPFGGKQVIFLGDFHQLPPVKPFQHCMYCGTEILKKEVPKCNSQKCNRLDADGQPIQQLPLAWSDKWAFRSTVWKDLKLRHIKLEQIHRQKDERFQDILNKIRNGLPLADDEWHDLEREKVLPDGAFAVRLMSLLVQVANFNDTHLKMLSSQPRSWKAQDSVNKLITQVQGNAVPVDEYRVRDYEKSLKEHKFPTALTLKVGARVVLLRNLDQKRGLVNGSIGTVIGFAADSSERIPIADMTGPHKEFRARSMEAFLAQNSHSPLRPIVRFAKNQNQIISAFSSASLRGGADKMDQYVVTRTQIPLALAWALSIHKSQGMTLDYVEISSRDIFETGQLYVALSRATDLSGLRLTGFNRKQLPMDPHVLKFYTETKWEKLERPPKRVRYEA</sequence>
<evidence type="ECO:0000259" key="13">
    <source>
        <dbReference type="Pfam" id="PF21530"/>
    </source>
</evidence>
<dbReference type="CDD" id="cd18809">
    <property type="entry name" value="SF1_C_RecD"/>
    <property type="match status" value="1"/>
</dbReference>
<keyword evidence="15" id="KW-1185">Reference proteome</keyword>
<keyword evidence="7 9" id="KW-0234">DNA repair</keyword>
<dbReference type="InterPro" id="IPR009027">
    <property type="entry name" value="Ribosomal_bL9/RNase_H1_N"/>
</dbReference>
<evidence type="ECO:0000256" key="3">
    <source>
        <dbReference type="ARBA" id="ARBA00022801"/>
    </source>
</evidence>
<feature type="region of interest" description="Disordered" evidence="10">
    <location>
        <begin position="169"/>
        <end position="207"/>
    </location>
</feature>
<comment type="similarity">
    <text evidence="9">Belongs to the helicase family.</text>
</comment>
<dbReference type="Pfam" id="PF21530">
    <property type="entry name" value="Pif1_2B_dom"/>
    <property type="match status" value="1"/>
</dbReference>
<dbReference type="InterPro" id="IPR049163">
    <property type="entry name" value="Pif1-like_2B_dom"/>
</dbReference>
<evidence type="ECO:0000259" key="12">
    <source>
        <dbReference type="Pfam" id="PF05970"/>
    </source>
</evidence>
<evidence type="ECO:0000256" key="7">
    <source>
        <dbReference type="ARBA" id="ARBA00023204"/>
    </source>
</evidence>
<evidence type="ECO:0000313" key="14">
    <source>
        <dbReference type="EMBL" id="KAL2072070.1"/>
    </source>
</evidence>
<dbReference type="Pfam" id="PF05970">
    <property type="entry name" value="PIF1"/>
    <property type="match status" value="1"/>
</dbReference>